<name>A0AAW1PJH5_9CHLO</name>
<reference evidence="4 5" key="1">
    <citation type="journal article" date="2024" name="Nat. Commun.">
        <title>Phylogenomics reveals the evolutionary origins of lichenization in chlorophyte algae.</title>
        <authorList>
            <person name="Puginier C."/>
            <person name="Libourel C."/>
            <person name="Otte J."/>
            <person name="Skaloud P."/>
            <person name="Haon M."/>
            <person name="Grisel S."/>
            <person name="Petersen M."/>
            <person name="Berrin J.G."/>
            <person name="Delaux P.M."/>
            <person name="Dal Grande F."/>
            <person name="Keller J."/>
        </authorList>
    </citation>
    <scope>NUCLEOTIDE SEQUENCE [LARGE SCALE GENOMIC DNA]</scope>
    <source>
        <strain evidence="4 5">SAG 2043</strain>
    </source>
</reference>
<keyword evidence="5" id="KW-1185">Reference proteome</keyword>
<evidence type="ECO:0000256" key="2">
    <source>
        <dbReference type="ARBA" id="ARBA00022614"/>
    </source>
</evidence>
<dbReference type="InterPro" id="IPR032675">
    <property type="entry name" value="LRR_dom_sf"/>
</dbReference>
<gene>
    <name evidence="4" type="ORF">WJX72_001748</name>
</gene>
<evidence type="ECO:0008006" key="6">
    <source>
        <dbReference type="Google" id="ProtNLM"/>
    </source>
</evidence>
<dbReference type="EMBL" id="JALJOR010000010">
    <property type="protein sequence ID" value="KAK9809920.1"/>
    <property type="molecule type" value="Genomic_DNA"/>
</dbReference>
<comment type="subcellular location">
    <subcellularLocation>
        <location evidence="1">Cytoplasm</location>
        <location evidence="1">Cytoskeleton</location>
        <location evidence="1">Cilium axoneme</location>
    </subcellularLocation>
</comment>
<dbReference type="AlphaFoldDB" id="A0AAW1PJH5"/>
<dbReference type="Pfam" id="PF12799">
    <property type="entry name" value="LRR_4"/>
    <property type="match status" value="1"/>
</dbReference>
<dbReference type="Proteomes" id="UP001489004">
    <property type="component" value="Unassembled WGS sequence"/>
</dbReference>
<dbReference type="SMART" id="SM00369">
    <property type="entry name" value="LRR_TYP"/>
    <property type="match status" value="3"/>
</dbReference>
<dbReference type="Gene3D" id="3.80.10.10">
    <property type="entry name" value="Ribonuclease Inhibitor"/>
    <property type="match status" value="1"/>
</dbReference>
<dbReference type="InterPro" id="IPR001611">
    <property type="entry name" value="Leu-rich_rpt"/>
</dbReference>
<comment type="caution">
    <text evidence="4">The sequence shown here is derived from an EMBL/GenBank/DDBJ whole genome shotgun (WGS) entry which is preliminary data.</text>
</comment>
<evidence type="ECO:0000256" key="1">
    <source>
        <dbReference type="ARBA" id="ARBA00004430"/>
    </source>
</evidence>
<dbReference type="InterPro" id="IPR003591">
    <property type="entry name" value="Leu-rich_rpt_typical-subtyp"/>
</dbReference>
<accession>A0AAW1PJH5</accession>
<dbReference type="PROSITE" id="PS51450">
    <property type="entry name" value="LRR"/>
    <property type="match status" value="3"/>
</dbReference>
<organism evidence="4 5">
    <name type="scientific">[Myrmecia] bisecta</name>
    <dbReference type="NCBI Taxonomy" id="41462"/>
    <lineage>
        <taxon>Eukaryota</taxon>
        <taxon>Viridiplantae</taxon>
        <taxon>Chlorophyta</taxon>
        <taxon>core chlorophytes</taxon>
        <taxon>Trebouxiophyceae</taxon>
        <taxon>Trebouxiales</taxon>
        <taxon>Trebouxiaceae</taxon>
        <taxon>Myrmecia</taxon>
    </lineage>
</organism>
<proteinExistence type="predicted"/>
<dbReference type="GO" id="GO:0005930">
    <property type="term" value="C:axoneme"/>
    <property type="evidence" value="ECO:0007669"/>
    <property type="project" value="UniProtKB-SubCell"/>
</dbReference>
<dbReference type="PANTHER" id="PTHR46652">
    <property type="entry name" value="LEUCINE-RICH REPEAT AND IQ DOMAIN-CONTAINING PROTEIN 1-RELATED"/>
    <property type="match status" value="1"/>
</dbReference>
<evidence type="ECO:0000256" key="3">
    <source>
        <dbReference type="ARBA" id="ARBA00022737"/>
    </source>
</evidence>
<dbReference type="PANTHER" id="PTHR46652:SF3">
    <property type="entry name" value="LEUCINE-RICH REPEAT-CONTAINING PROTEIN 9"/>
    <property type="match status" value="1"/>
</dbReference>
<sequence>MRDNRSVCMAVSDASGASGLTSLADVSLGRSLRVLYLYDNQLTCLQGLDGLCQLTHLYLQNNRLSSLGGLGHLPALQKLYLDGNCIERIDSLQGCTRLQELHLQPKYRADMSIAGQALVELDGKPIKPQEREFLTRLRSRSRRISSHSVDENVVPRTQHHQYPPLQCGTIGSKKGLVSGTLC</sequence>
<dbReference type="SUPFAM" id="SSF52075">
    <property type="entry name" value="Outer arm dynein light chain 1"/>
    <property type="match status" value="1"/>
</dbReference>
<keyword evidence="2" id="KW-0433">Leucine-rich repeat</keyword>
<dbReference type="InterPro" id="IPR025875">
    <property type="entry name" value="Leu-rich_rpt_4"/>
</dbReference>
<evidence type="ECO:0000313" key="4">
    <source>
        <dbReference type="EMBL" id="KAK9809920.1"/>
    </source>
</evidence>
<protein>
    <recommendedName>
        <fullName evidence="6">Leucine-rich repeat-containing protein 56</fullName>
    </recommendedName>
</protein>
<dbReference type="SMART" id="SM00365">
    <property type="entry name" value="LRR_SD22"/>
    <property type="match status" value="3"/>
</dbReference>
<evidence type="ECO:0000313" key="5">
    <source>
        <dbReference type="Proteomes" id="UP001489004"/>
    </source>
</evidence>
<dbReference type="InterPro" id="IPR050836">
    <property type="entry name" value="SDS22/Internalin_LRR"/>
</dbReference>
<keyword evidence="3" id="KW-0677">Repeat</keyword>